<sequence length="138" mass="16120">MAAEESIYFYFVWVVILHKFRSFLCSRSSFGFIAYVTMDRRVLSLTWMEPPEMCRQPYAVDRRINLSNLYSHLNYVKAWIAVFIPILHAFNIECEQSELLFVCQLLNRTVHWALAHAVAASSNAEIPCHLFIWNASVI</sequence>
<accession>A0A8X6MPN9</accession>
<evidence type="ECO:0000313" key="1">
    <source>
        <dbReference type="EMBL" id="GFS71375.1"/>
    </source>
</evidence>
<gene>
    <name evidence="1" type="ORF">NPIL_590482</name>
</gene>
<reference evidence="1" key="1">
    <citation type="submission" date="2020-08" db="EMBL/GenBank/DDBJ databases">
        <title>Multicomponent nature underlies the extraordinary mechanical properties of spider dragline silk.</title>
        <authorList>
            <person name="Kono N."/>
            <person name="Nakamura H."/>
            <person name="Mori M."/>
            <person name="Yoshida Y."/>
            <person name="Ohtoshi R."/>
            <person name="Malay A.D."/>
            <person name="Moran D.A.P."/>
            <person name="Tomita M."/>
            <person name="Numata K."/>
            <person name="Arakawa K."/>
        </authorList>
    </citation>
    <scope>NUCLEOTIDE SEQUENCE</scope>
</reference>
<comment type="caution">
    <text evidence="1">The sequence shown here is derived from an EMBL/GenBank/DDBJ whole genome shotgun (WGS) entry which is preliminary data.</text>
</comment>
<dbReference type="EMBL" id="BMAW01095699">
    <property type="protein sequence ID" value="GFS71375.1"/>
    <property type="molecule type" value="Genomic_DNA"/>
</dbReference>
<proteinExistence type="predicted"/>
<keyword evidence="2" id="KW-1185">Reference proteome</keyword>
<name>A0A8X6MPN9_NEPPI</name>
<dbReference type="Proteomes" id="UP000887013">
    <property type="component" value="Unassembled WGS sequence"/>
</dbReference>
<dbReference type="AlphaFoldDB" id="A0A8X6MPN9"/>
<organism evidence="1 2">
    <name type="scientific">Nephila pilipes</name>
    <name type="common">Giant wood spider</name>
    <name type="synonym">Nephila maculata</name>
    <dbReference type="NCBI Taxonomy" id="299642"/>
    <lineage>
        <taxon>Eukaryota</taxon>
        <taxon>Metazoa</taxon>
        <taxon>Ecdysozoa</taxon>
        <taxon>Arthropoda</taxon>
        <taxon>Chelicerata</taxon>
        <taxon>Arachnida</taxon>
        <taxon>Araneae</taxon>
        <taxon>Araneomorphae</taxon>
        <taxon>Entelegynae</taxon>
        <taxon>Araneoidea</taxon>
        <taxon>Nephilidae</taxon>
        <taxon>Nephila</taxon>
    </lineage>
</organism>
<protein>
    <submittedName>
        <fullName evidence="1">Uncharacterized protein</fullName>
    </submittedName>
</protein>
<evidence type="ECO:0000313" key="2">
    <source>
        <dbReference type="Proteomes" id="UP000887013"/>
    </source>
</evidence>